<accession>A0ABU0RZL5</accession>
<dbReference type="NCBIfam" id="TIGR01494">
    <property type="entry name" value="ATPase_P-type"/>
    <property type="match status" value="1"/>
</dbReference>
<keyword evidence="2" id="KW-1003">Cell membrane</keyword>
<dbReference type="Pfam" id="PF00689">
    <property type="entry name" value="Cation_ATPase_C"/>
    <property type="match status" value="1"/>
</dbReference>
<keyword evidence="4 9" id="KW-0812">Transmembrane</keyword>
<keyword evidence="3" id="KW-0597">Phosphoprotein</keyword>
<dbReference type="InterPro" id="IPR006068">
    <property type="entry name" value="ATPase_P-typ_cation-transptr_C"/>
</dbReference>
<evidence type="ECO:0000313" key="12">
    <source>
        <dbReference type="Proteomes" id="UP001223072"/>
    </source>
</evidence>
<comment type="subcellular location">
    <subcellularLocation>
        <location evidence="1">Cell membrane</location>
        <topology evidence="1">Multi-pass membrane protein</topology>
    </subcellularLocation>
</comment>
<reference evidence="11 12" key="1">
    <citation type="submission" date="2023-07" db="EMBL/GenBank/DDBJ databases">
        <title>Comparative genomics of wheat-associated soil bacteria to identify genetic determinants of phenazine resistance.</title>
        <authorList>
            <person name="Mouncey N."/>
        </authorList>
    </citation>
    <scope>NUCLEOTIDE SEQUENCE [LARGE SCALE GENOMIC DNA]</scope>
    <source>
        <strain evidence="11 12">W2I16</strain>
    </source>
</reference>
<evidence type="ECO:0000313" key="11">
    <source>
        <dbReference type="EMBL" id="MDQ0937417.1"/>
    </source>
</evidence>
<evidence type="ECO:0000256" key="1">
    <source>
        <dbReference type="ARBA" id="ARBA00004651"/>
    </source>
</evidence>
<dbReference type="InterPro" id="IPR023298">
    <property type="entry name" value="ATPase_P-typ_TM_dom_sf"/>
</dbReference>
<feature type="transmembrane region" description="Helical" evidence="9">
    <location>
        <begin position="198"/>
        <end position="217"/>
    </location>
</feature>
<evidence type="ECO:0000256" key="4">
    <source>
        <dbReference type="ARBA" id="ARBA00022692"/>
    </source>
</evidence>
<keyword evidence="5" id="KW-0460">Magnesium</keyword>
<dbReference type="InterPro" id="IPR036412">
    <property type="entry name" value="HAD-like_sf"/>
</dbReference>
<feature type="domain" description="Cation-transporting P-type ATPase C-terminal" evidence="10">
    <location>
        <begin position="115"/>
        <end position="266"/>
    </location>
</feature>
<evidence type="ECO:0000256" key="8">
    <source>
        <dbReference type="ARBA" id="ARBA00049360"/>
    </source>
</evidence>
<dbReference type="EMBL" id="JAUSZS010000008">
    <property type="protein sequence ID" value="MDQ0937417.1"/>
    <property type="molecule type" value="Genomic_DNA"/>
</dbReference>
<keyword evidence="12" id="KW-1185">Reference proteome</keyword>
<feature type="transmembrane region" description="Helical" evidence="9">
    <location>
        <begin position="161"/>
        <end position="183"/>
    </location>
</feature>
<comment type="catalytic activity">
    <reaction evidence="8">
        <text>ATP + H2O = ADP + phosphate + H(+)</text>
        <dbReference type="Rhea" id="RHEA:13065"/>
        <dbReference type="ChEBI" id="CHEBI:15377"/>
        <dbReference type="ChEBI" id="CHEBI:15378"/>
        <dbReference type="ChEBI" id="CHEBI:30616"/>
        <dbReference type="ChEBI" id="CHEBI:43474"/>
        <dbReference type="ChEBI" id="CHEBI:456216"/>
    </reaction>
</comment>
<dbReference type="Proteomes" id="UP001223072">
    <property type="component" value="Unassembled WGS sequence"/>
</dbReference>
<dbReference type="Gene3D" id="3.40.50.1000">
    <property type="entry name" value="HAD superfamily/HAD-like"/>
    <property type="match status" value="1"/>
</dbReference>
<evidence type="ECO:0000256" key="5">
    <source>
        <dbReference type="ARBA" id="ARBA00022842"/>
    </source>
</evidence>
<evidence type="ECO:0000256" key="6">
    <source>
        <dbReference type="ARBA" id="ARBA00022989"/>
    </source>
</evidence>
<keyword evidence="6 9" id="KW-1133">Transmembrane helix</keyword>
<evidence type="ECO:0000256" key="9">
    <source>
        <dbReference type="SAM" id="Phobius"/>
    </source>
</evidence>
<evidence type="ECO:0000259" key="10">
    <source>
        <dbReference type="Pfam" id="PF00689"/>
    </source>
</evidence>
<name>A0ABU0RZL5_9ACTN</name>
<protein>
    <submittedName>
        <fullName evidence="11">Magnesium-transporting ATPase (P-type)</fullName>
    </submittedName>
</protein>
<organism evidence="11 12">
    <name type="scientific">Streptomyces turgidiscabies</name>
    <dbReference type="NCBI Taxonomy" id="85558"/>
    <lineage>
        <taxon>Bacteria</taxon>
        <taxon>Bacillati</taxon>
        <taxon>Actinomycetota</taxon>
        <taxon>Actinomycetes</taxon>
        <taxon>Kitasatosporales</taxon>
        <taxon>Streptomycetaceae</taxon>
        <taxon>Streptomyces</taxon>
    </lineage>
</organism>
<feature type="transmembrane region" description="Helical" evidence="9">
    <location>
        <begin position="258"/>
        <end position="276"/>
    </location>
</feature>
<feature type="transmembrane region" description="Helical" evidence="9">
    <location>
        <begin position="229"/>
        <end position="252"/>
    </location>
</feature>
<dbReference type="SUPFAM" id="SSF81665">
    <property type="entry name" value="Calcium ATPase, transmembrane domain M"/>
    <property type="match status" value="1"/>
</dbReference>
<proteinExistence type="predicted"/>
<evidence type="ECO:0000256" key="7">
    <source>
        <dbReference type="ARBA" id="ARBA00023136"/>
    </source>
</evidence>
<dbReference type="Gene3D" id="1.20.1110.10">
    <property type="entry name" value="Calcium-transporting ATPase, transmembrane domain"/>
    <property type="match status" value="1"/>
</dbReference>
<comment type="caution">
    <text evidence="11">The sequence shown here is derived from an EMBL/GenBank/DDBJ whole genome shotgun (WGS) entry which is preliminary data.</text>
</comment>
<evidence type="ECO:0000256" key="3">
    <source>
        <dbReference type="ARBA" id="ARBA00022553"/>
    </source>
</evidence>
<dbReference type="InterPro" id="IPR006415">
    <property type="entry name" value="P-type_ATPase_IIIB"/>
</dbReference>
<dbReference type="InterPro" id="IPR001757">
    <property type="entry name" value="P_typ_ATPase"/>
</dbReference>
<evidence type="ECO:0000256" key="2">
    <source>
        <dbReference type="ARBA" id="ARBA00022475"/>
    </source>
</evidence>
<gene>
    <name evidence="11" type="ORF">QFZ49_007392</name>
</gene>
<dbReference type="InterPro" id="IPR023214">
    <property type="entry name" value="HAD_sf"/>
</dbReference>
<dbReference type="PANTHER" id="PTHR42861">
    <property type="entry name" value="CALCIUM-TRANSPORTING ATPASE"/>
    <property type="match status" value="1"/>
</dbReference>
<sequence length="286" mass="29061">MRRTTVFARCAPAHKARIVAALRAGGHTVGFLGDGANDVPALGAADVGIAPRTAVDVARESADVVLGDKDLAAVAHAVTAGRHSSGNIATYLRVTLSSNLGNVTAMLAAGLLLPFLPMLPAQVLAQNLCFDAAQLAYAYDRPAPGALAGPTVLRPRDLLRFLGGFGALNAVADLATFAVLALAPHGPDALDDRAVFESAWFTENLLTQAVVMVLLRGGGGRLTGAVGRAAAALAAVGLLLPVSALGPTLGLVGLPGPYYAGVVVVLVLYGGALAAVRRRRGAVSRR</sequence>
<keyword evidence="7 9" id="KW-0472">Membrane</keyword>
<dbReference type="SUPFAM" id="SSF56784">
    <property type="entry name" value="HAD-like"/>
    <property type="match status" value="1"/>
</dbReference>
<dbReference type="PRINTS" id="PR01836">
    <property type="entry name" value="MGATPASE"/>
</dbReference>